<sequence>MEISFAGQEDQYNDDPGQFHNKSQGLDPEKNEEDDEEGDLNPDEDGIDQDILFDDDDDDLDLED</sequence>
<keyword evidence="3" id="KW-1185">Reference proteome</keyword>
<evidence type="ECO:0000256" key="1">
    <source>
        <dbReference type="SAM" id="MobiDB-lite"/>
    </source>
</evidence>
<feature type="region of interest" description="Disordered" evidence="1">
    <location>
        <begin position="1"/>
        <end position="64"/>
    </location>
</feature>
<gene>
    <name evidence="2" type="ORF">CLV32_3604</name>
</gene>
<proteinExistence type="predicted"/>
<dbReference type="EMBL" id="SNWM01000004">
    <property type="protein sequence ID" value="TDO20967.1"/>
    <property type="molecule type" value="Genomic_DNA"/>
</dbReference>
<name>A0A4R6IGW2_9SPHI</name>
<comment type="caution">
    <text evidence="2">The sequence shown here is derived from an EMBL/GenBank/DDBJ whole genome shotgun (WGS) entry which is preliminary data.</text>
</comment>
<evidence type="ECO:0000313" key="2">
    <source>
        <dbReference type="EMBL" id="TDO20967.1"/>
    </source>
</evidence>
<dbReference type="AlphaFoldDB" id="A0A4R6IGW2"/>
<dbReference type="RefSeq" id="WP_133557897.1">
    <property type="nucleotide sequence ID" value="NZ_SNWM01000004.1"/>
</dbReference>
<feature type="compositionally biased region" description="Acidic residues" evidence="1">
    <location>
        <begin position="30"/>
        <end position="64"/>
    </location>
</feature>
<protein>
    <submittedName>
        <fullName evidence="2">Uncharacterized protein</fullName>
    </submittedName>
</protein>
<evidence type="ECO:0000313" key="3">
    <source>
        <dbReference type="Proteomes" id="UP000295499"/>
    </source>
</evidence>
<organism evidence="2 3">
    <name type="scientific">Pedobacter duraquae</name>
    <dbReference type="NCBI Taxonomy" id="425511"/>
    <lineage>
        <taxon>Bacteria</taxon>
        <taxon>Pseudomonadati</taxon>
        <taxon>Bacteroidota</taxon>
        <taxon>Sphingobacteriia</taxon>
        <taxon>Sphingobacteriales</taxon>
        <taxon>Sphingobacteriaceae</taxon>
        <taxon>Pedobacter</taxon>
    </lineage>
</organism>
<reference evidence="2 3" key="1">
    <citation type="submission" date="2019-03" db="EMBL/GenBank/DDBJ databases">
        <title>Genomic Encyclopedia of Archaeal and Bacterial Type Strains, Phase II (KMG-II): from individual species to whole genera.</title>
        <authorList>
            <person name="Goeker M."/>
        </authorList>
    </citation>
    <scope>NUCLEOTIDE SEQUENCE [LARGE SCALE GENOMIC DNA]</scope>
    <source>
        <strain evidence="2 3">DSM 19034</strain>
    </source>
</reference>
<accession>A0A4R6IGW2</accession>
<dbReference type="Proteomes" id="UP000295499">
    <property type="component" value="Unassembled WGS sequence"/>
</dbReference>